<organism evidence="7 8">
    <name type="scientific">Discostella pseudostelligera</name>
    <dbReference type="NCBI Taxonomy" id="259834"/>
    <lineage>
        <taxon>Eukaryota</taxon>
        <taxon>Sar</taxon>
        <taxon>Stramenopiles</taxon>
        <taxon>Ochrophyta</taxon>
        <taxon>Bacillariophyta</taxon>
        <taxon>Coscinodiscophyceae</taxon>
        <taxon>Thalassiosirophycidae</taxon>
        <taxon>Stephanodiscales</taxon>
        <taxon>Stephanodiscaceae</taxon>
        <taxon>Discostella</taxon>
    </lineage>
</organism>
<dbReference type="Pfam" id="PF10672">
    <property type="entry name" value="Methyltrans_SAM"/>
    <property type="match status" value="1"/>
</dbReference>
<dbReference type="SUPFAM" id="SSF53335">
    <property type="entry name" value="S-adenosyl-L-methionine-dependent methyltransferases"/>
    <property type="match status" value="1"/>
</dbReference>
<feature type="compositionally biased region" description="Low complexity" evidence="4">
    <location>
        <begin position="49"/>
        <end position="61"/>
    </location>
</feature>
<feature type="region of interest" description="Disordered" evidence="4">
    <location>
        <begin position="641"/>
        <end position="662"/>
    </location>
</feature>
<feature type="compositionally biased region" description="Polar residues" evidence="4">
    <location>
        <begin position="452"/>
        <end position="472"/>
    </location>
</feature>
<dbReference type="GO" id="GO:0032259">
    <property type="term" value="P:methylation"/>
    <property type="evidence" value="ECO:0007669"/>
    <property type="project" value="UniProtKB-KW"/>
</dbReference>
<keyword evidence="1" id="KW-0489">Methyltransferase</keyword>
<evidence type="ECO:0000313" key="7">
    <source>
        <dbReference type="EMBL" id="KAL3762175.1"/>
    </source>
</evidence>
<feature type="domain" description="S-adenosylmethionine-dependent methyltransferase" evidence="6">
    <location>
        <begin position="787"/>
        <end position="916"/>
    </location>
</feature>
<feature type="region of interest" description="Disordered" evidence="4">
    <location>
        <begin position="97"/>
        <end position="145"/>
    </location>
</feature>
<dbReference type="PANTHER" id="PTHR43042:SF3">
    <property type="entry name" value="RIBOSOMAL RNA LARGE SUBUNIT METHYLTRANSFERASE YWBD-RELATED"/>
    <property type="match status" value="1"/>
</dbReference>
<comment type="caution">
    <text evidence="7">The sequence shown here is derived from an EMBL/GenBank/DDBJ whole genome shotgun (WGS) entry which is preliminary data.</text>
</comment>
<dbReference type="Gene3D" id="3.40.50.150">
    <property type="entry name" value="Vaccinia Virus protein VP39"/>
    <property type="match status" value="1"/>
</dbReference>
<dbReference type="AlphaFoldDB" id="A0ABD3MDH9"/>
<feature type="region of interest" description="Disordered" evidence="4">
    <location>
        <begin position="195"/>
        <end position="222"/>
    </location>
</feature>
<keyword evidence="2" id="KW-0808">Transferase</keyword>
<proteinExistence type="predicted"/>
<evidence type="ECO:0000256" key="1">
    <source>
        <dbReference type="ARBA" id="ARBA00022603"/>
    </source>
</evidence>
<feature type="compositionally biased region" description="Polar residues" evidence="4">
    <location>
        <begin position="341"/>
        <end position="357"/>
    </location>
</feature>
<keyword evidence="5" id="KW-1133">Transmembrane helix</keyword>
<name>A0ABD3MDH9_9STRA</name>
<reference evidence="7 8" key="1">
    <citation type="submission" date="2024-10" db="EMBL/GenBank/DDBJ databases">
        <title>Updated reference genomes for cyclostephanoid diatoms.</title>
        <authorList>
            <person name="Roberts W.R."/>
            <person name="Alverson A.J."/>
        </authorList>
    </citation>
    <scope>NUCLEOTIDE SEQUENCE [LARGE SCALE GENOMIC DNA]</scope>
    <source>
        <strain evidence="7 8">AJA232-27</strain>
    </source>
</reference>
<gene>
    <name evidence="7" type="ORF">ACHAWU_000639</name>
</gene>
<feature type="transmembrane region" description="Helical" evidence="5">
    <location>
        <begin position="21"/>
        <end position="44"/>
    </location>
</feature>
<evidence type="ECO:0000256" key="5">
    <source>
        <dbReference type="SAM" id="Phobius"/>
    </source>
</evidence>
<evidence type="ECO:0000313" key="8">
    <source>
        <dbReference type="Proteomes" id="UP001530293"/>
    </source>
</evidence>
<feature type="compositionally biased region" description="Acidic residues" evidence="4">
    <location>
        <begin position="195"/>
        <end position="204"/>
    </location>
</feature>
<dbReference type="InterPro" id="IPR019614">
    <property type="entry name" value="SAM-dep_methyl-trfase"/>
</dbReference>
<dbReference type="Proteomes" id="UP001530293">
    <property type="component" value="Unassembled WGS sequence"/>
</dbReference>
<dbReference type="Gene3D" id="3.30.750.80">
    <property type="entry name" value="RNA methyltransferase domain (HRMD) like"/>
    <property type="match status" value="1"/>
</dbReference>
<feature type="compositionally biased region" description="Low complexity" evidence="4">
    <location>
        <begin position="641"/>
        <end position="653"/>
    </location>
</feature>
<evidence type="ECO:0000256" key="3">
    <source>
        <dbReference type="ARBA" id="ARBA00022691"/>
    </source>
</evidence>
<feature type="region of interest" description="Disordered" evidence="4">
    <location>
        <begin position="421"/>
        <end position="472"/>
    </location>
</feature>
<keyword evidence="5" id="KW-0812">Transmembrane</keyword>
<evidence type="ECO:0000259" key="6">
    <source>
        <dbReference type="Pfam" id="PF10672"/>
    </source>
</evidence>
<feature type="region of interest" description="Disordered" evidence="4">
    <location>
        <begin position="333"/>
        <end position="365"/>
    </location>
</feature>
<keyword evidence="3" id="KW-0949">S-adenosyl-L-methionine</keyword>
<evidence type="ECO:0000256" key="2">
    <source>
        <dbReference type="ARBA" id="ARBA00022679"/>
    </source>
</evidence>
<accession>A0ABD3MDH9</accession>
<feature type="compositionally biased region" description="Low complexity" evidence="4">
    <location>
        <begin position="98"/>
        <end position="117"/>
    </location>
</feature>
<feature type="compositionally biased region" description="Acidic residues" evidence="4">
    <location>
        <begin position="423"/>
        <end position="433"/>
    </location>
</feature>
<keyword evidence="5" id="KW-0472">Membrane</keyword>
<dbReference type="PANTHER" id="PTHR43042">
    <property type="entry name" value="SAM-DEPENDENT METHYLTRANSFERASE"/>
    <property type="match status" value="1"/>
</dbReference>
<dbReference type="CDD" id="cd02440">
    <property type="entry name" value="AdoMet_MTases"/>
    <property type="match status" value="1"/>
</dbReference>
<feature type="compositionally biased region" description="Basic residues" evidence="4">
    <location>
        <begin position="136"/>
        <end position="145"/>
    </location>
</feature>
<keyword evidence="8" id="KW-1185">Reference proteome</keyword>
<protein>
    <recommendedName>
        <fullName evidence="6">S-adenosylmethionine-dependent methyltransferase domain-containing protein</fullName>
    </recommendedName>
</protein>
<evidence type="ECO:0000256" key="4">
    <source>
        <dbReference type="SAM" id="MobiDB-lite"/>
    </source>
</evidence>
<sequence length="1002" mass="108913">MTVPTMGQRQRQRRQSSSRSCAFTVVVVVVVVIVAVASSCHALSSTSKQPPRQTPNNNPNKAKPPPRSPTSSSSNKTKKKNKFGTIADVMQAALRDPNAFSSSNNNSANSAVSNSANGRREVNANGRFIDIGSGNKGRRTRKRVDRPRQQYVYAGQRRTGTNNSGAAGGGSGATGAALTYRSRSDAFAEFSNIEDYSDDDDEYGTEERTPTTITSNLGSYSNSASSQQQAKERAARMEYLISLGLSDPYNSQVADALVGDGPEEVPHIVESIRLPFVNGQGGGEMNDDDDVERSTTEVISTTASNSYAYILYKPVGWSILGDKKKRRNDGTILASEDDNMSAASVTHDGLSNQSQQRRVPATKTRRVKAYDEQLDDFTFVEYNEEDVLAAMTPSERAELMMEGGFQLDDVSADAVRDALSGSEWDDDDDDYDGVSEASAKKRTKMKQKKDTSSSTVQVEDSTPLRRSTQKANLETISRPSLVNWLKENKANEGTPIKGGKYWIALAGATEIDDSGLVLLCPRDRVDAVNVEESSYVAVVGNGKKVTSRSRLLKAIRSSSSSTAGKEACDTSLAKVDILSRLKKWREDDPIATVSLTFPVGVSTCNHAVLLCQDRFGDGVRGDAMADSLDRRSPRRMVHCTSLSASSSSSSGDASKSDDAVVPTSLPDDIASYANRRDGSSFSSGDFLGRRNGLGRNALTTAYREVNGASDGHPGWIVDRYGKWLFVQHHHDGEEGLNSLAASSKGPLPSLHDGYTAGVYYLPTWADRSVMGSERMKPTLLEGKAAPEYIPIVENGVQYLVNLGDSFSTGIFLDQRLQRAYLAGVCNSNTRVLNCFAHTGAFSVAAATAGARTVSLDLEKKWLDRIRPQLEANGIVEWEGRHDCLFGDCFDWLARLAKRGEQFDIVILDPPSTSVGKKKKRWSVKNDMAELVSLAAPLVKSNGLLFTTTNSASLRTEKFGNMCRKGLLDAGVQNPRLERISPMPNDFTSIGPQPVKNLVWRIP</sequence>
<dbReference type="GO" id="GO:0008168">
    <property type="term" value="F:methyltransferase activity"/>
    <property type="evidence" value="ECO:0007669"/>
    <property type="project" value="UniProtKB-KW"/>
</dbReference>
<dbReference type="EMBL" id="JALLBG020000139">
    <property type="protein sequence ID" value="KAL3762175.1"/>
    <property type="molecule type" value="Genomic_DNA"/>
</dbReference>
<dbReference type="InterPro" id="IPR029063">
    <property type="entry name" value="SAM-dependent_MTases_sf"/>
</dbReference>
<feature type="region of interest" description="Disordered" evidence="4">
    <location>
        <begin position="42"/>
        <end position="82"/>
    </location>
</feature>